<feature type="region of interest" description="Disordered" evidence="1">
    <location>
        <begin position="101"/>
        <end position="121"/>
    </location>
</feature>
<dbReference type="EMBL" id="RDBF01000002">
    <property type="protein sequence ID" value="RLV56899.1"/>
    <property type="molecule type" value="Genomic_DNA"/>
</dbReference>
<comment type="caution">
    <text evidence="2">The sequence shown here is derived from an EMBL/GenBank/DDBJ whole genome shotgun (WGS) entry which is preliminary data.</text>
</comment>
<name>A0A3L8PPZ4_9ACTN</name>
<accession>A0A3L8PPZ4</accession>
<sequence>MIEQTFRAYCPVRTAIIGMPCMFAPDQPTSPGAAPAAPAAPTEGDIERAVRELGLPPLEVRIEPATTTLVKVPTNLYAEPEPFERSVDLLGTPVRVRATPSSFTWHHGDGSSQRTTSAGRPYPHLDVTHRYQVPAEDVQVRVDVTYGVEYAIGDEPWQALDAAIVATGLPTTLTVREAAPVLVRP</sequence>
<gene>
    <name evidence="2" type="ORF">D9V41_03780</name>
</gene>
<keyword evidence="3" id="KW-1185">Reference proteome</keyword>
<feature type="compositionally biased region" description="Polar residues" evidence="1">
    <location>
        <begin position="101"/>
        <end position="118"/>
    </location>
</feature>
<organism evidence="2 3">
    <name type="scientific">Aeromicrobium phragmitis</name>
    <dbReference type="NCBI Taxonomy" id="2478914"/>
    <lineage>
        <taxon>Bacteria</taxon>
        <taxon>Bacillati</taxon>
        <taxon>Actinomycetota</taxon>
        <taxon>Actinomycetes</taxon>
        <taxon>Propionibacteriales</taxon>
        <taxon>Nocardioidaceae</taxon>
        <taxon>Aeromicrobium</taxon>
    </lineage>
</organism>
<dbReference type="AlphaFoldDB" id="A0A3L8PPZ4"/>
<proteinExistence type="predicted"/>
<protein>
    <recommendedName>
        <fullName evidence="4">PKD domain-containing protein</fullName>
    </recommendedName>
</protein>
<evidence type="ECO:0000256" key="1">
    <source>
        <dbReference type="SAM" id="MobiDB-lite"/>
    </source>
</evidence>
<reference evidence="2 3" key="1">
    <citation type="submission" date="2018-10" db="EMBL/GenBank/DDBJ databases">
        <title>Aeromicrobium sp. 9W16Y-2 whole genome shotgun sequence.</title>
        <authorList>
            <person name="Li F."/>
        </authorList>
    </citation>
    <scope>NUCLEOTIDE SEQUENCE [LARGE SCALE GENOMIC DNA]</scope>
    <source>
        <strain evidence="2 3">9W16Y-2</strain>
    </source>
</reference>
<evidence type="ECO:0000313" key="2">
    <source>
        <dbReference type="EMBL" id="RLV56899.1"/>
    </source>
</evidence>
<dbReference type="Proteomes" id="UP000282515">
    <property type="component" value="Unassembled WGS sequence"/>
</dbReference>
<evidence type="ECO:0008006" key="4">
    <source>
        <dbReference type="Google" id="ProtNLM"/>
    </source>
</evidence>
<evidence type="ECO:0000313" key="3">
    <source>
        <dbReference type="Proteomes" id="UP000282515"/>
    </source>
</evidence>